<reference evidence="2" key="1">
    <citation type="submission" date="2020-08" db="EMBL/GenBank/DDBJ databases">
        <title>Plant Genome Project.</title>
        <authorList>
            <person name="Zhang R.-G."/>
        </authorList>
    </citation>
    <scope>NUCLEOTIDE SEQUENCE</scope>
    <source>
        <strain evidence="2">WSP0</strain>
        <tissue evidence="2">Leaf</tissue>
    </source>
</reference>
<feature type="region of interest" description="Disordered" evidence="1">
    <location>
        <begin position="39"/>
        <end position="61"/>
    </location>
</feature>
<evidence type="ECO:0000313" key="2">
    <source>
        <dbReference type="EMBL" id="KAG5566013.1"/>
    </source>
</evidence>
<dbReference type="AlphaFoldDB" id="A0AAV6LP67"/>
<protein>
    <submittedName>
        <fullName evidence="2">Uncharacterized protein</fullName>
    </submittedName>
</protein>
<evidence type="ECO:0000256" key="1">
    <source>
        <dbReference type="SAM" id="MobiDB-lite"/>
    </source>
</evidence>
<sequence length="130" mass="13788">MNQIRARCGRHHDTRPPELSCVAGAKNYVAGKGVGQQIRGLRRRKEERERCGGRGRGPQNGTLALEKLATGLRRAVVADLRSSTGGFMAAAEAVAVLPVGRRVFASSVENLLKIEVEVEILANGRGGGSG</sequence>
<name>A0AAV6LP67_9ERIC</name>
<gene>
    <name evidence="2" type="ORF">RHGRI_001816</name>
</gene>
<accession>A0AAV6LP67</accession>
<proteinExistence type="predicted"/>
<comment type="caution">
    <text evidence="2">The sequence shown here is derived from an EMBL/GenBank/DDBJ whole genome shotgun (WGS) entry which is preliminary data.</text>
</comment>
<keyword evidence="3" id="KW-1185">Reference proteome</keyword>
<dbReference type="EMBL" id="JACTNZ010000001">
    <property type="protein sequence ID" value="KAG5566013.1"/>
    <property type="molecule type" value="Genomic_DNA"/>
</dbReference>
<dbReference type="Proteomes" id="UP000823749">
    <property type="component" value="Chromosome 1"/>
</dbReference>
<evidence type="ECO:0000313" key="3">
    <source>
        <dbReference type="Proteomes" id="UP000823749"/>
    </source>
</evidence>
<organism evidence="2 3">
    <name type="scientific">Rhododendron griersonianum</name>
    <dbReference type="NCBI Taxonomy" id="479676"/>
    <lineage>
        <taxon>Eukaryota</taxon>
        <taxon>Viridiplantae</taxon>
        <taxon>Streptophyta</taxon>
        <taxon>Embryophyta</taxon>
        <taxon>Tracheophyta</taxon>
        <taxon>Spermatophyta</taxon>
        <taxon>Magnoliopsida</taxon>
        <taxon>eudicotyledons</taxon>
        <taxon>Gunneridae</taxon>
        <taxon>Pentapetalae</taxon>
        <taxon>asterids</taxon>
        <taxon>Ericales</taxon>
        <taxon>Ericaceae</taxon>
        <taxon>Ericoideae</taxon>
        <taxon>Rhodoreae</taxon>
        <taxon>Rhododendron</taxon>
    </lineage>
</organism>